<feature type="compositionally biased region" description="Low complexity" evidence="1">
    <location>
        <begin position="132"/>
        <end position="146"/>
    </location>
</feature>
<accession>A0A0H5PNQ6</accession>
<evidence type="ECO:0000313" key="2">
    <source>
        <dbReference type="EMBL" id="CRY84071.1"/>
    </source>
</evidence>
<name>A0A0H5PNQ6_NOCFR</name>
<feature type="region of interest" description="Disordered" evidence="1">
    <location>
        <begin position="91"/>
        <end position="154"/>
    </location>
</feature>
<gene>
    <name evidence="2" type="ORF">ERS450000_05843</name>
</gene>
<reference evidence="3" key="1">
    <citation type="submission" date="2015-03" db="EMBL/GenBank/DDBJ databases">
        <authorList>
            <consortium name="Pathogen Informatics"/>
        </authorList>
    </citation>
    <scope>NUCLEOTIDE SEQUENCE [LARGE SCALE GENOMIC DNA]</scope>
    <source>
        <strain evidence="3">NCTC11134</strain>
        <plasmid evidence="3">2</plasmid>
    </source>
</reference>
<protein>
    <submittedName>
        <fullName evidence="2">Uncharacterized protein</fullName>
    </submittedName>
</protein>
<dbReference type="KEGG" id="nfr:ERS450000_05843"/>
<evidence type="ECO:0000256" key="1">
    <source>
        <dbReference type="SAM" id="MobiDB-lite"/>
    </source>
</evidence>
<geneLocation type="plasmid" evidence="2">
    <name>2</name>
</geneLocation>
<dbReference type="AlphaFoldDB" id="A0A0H5PNQ6"/>
<organism evidence="2 3">
    <name type="scientific">Nocardia farcinica</name>
    <dbReference type="NCBI Taxonomy" id="37329"/>
    <lineage>
        <taxon>Bacteria</taxon>
        <taxon>Bacillati</taxon>
        <taxon>Actinomycetota</taxon>
        <taxon>Actinomycetes</taxon>
        <taxon>Mycobacteriales</taxon>
        <taxon>Nocardiaceae</taxon>
        <taxon>Nocardia</taxon>
    </lineage>
</organism>
<dbReference type="EMBL" id="LN868939">
    <property type="protein sequence ID" value="CRY84071.1"/>
    <property type="molecule type" value="Genomic_DNA"/>
</dbReference>
<sequence length="154" mass="16173">MPAQAAAAARDAARELGHTVYTVASGMTQGVKLAREQFLVQRAALGRSLAGTGIDAETKQQLRGAVNASAARSAELGQVADQRRRGWESRTAAVVAQRDDRLAQRQAVAATRGGRSPRIGHQAAAREGAEKTASPAQPRRTPAQRPVSSAEVGR</sequence>
<evidence type="ECO:0000313" key="3">
    <source>
        <dbReference type="Proteomes" id="UP000057820"/>
    </source>
</evidence>
<proteinExistence type="predicted"/>
<dbReference type="Proteomes" id="UP000057820">
    <property type="component" value="Plasmid 2"/>
</dbReference>
<keyword evidence="2" id="KW-0614">Plasmid</keyword>